<gene>
    <name evidence="1" type="ORF">EJW27_12620</name>
</gene>
<name>A0ABN5U881_9BACI</name>
<proteinExistence type="predicted"/>
<reference evidence="1 2" key="1">
    <citation type="submission" date="2018-12" db="EMBL/GenBank/DDBJ databases">
        <authorList>
            <person name="Wang H."/>
            <person name="Peng S."/>
            <person name="Yu X."/>
            <person name="Li X."/>
        </authorList>
    </citation>
    <scope>NUCLEOTIDE SEQUENCE [LARGE SCALE GENOMIC DNA]</scope>
    <source>
        <strain evidence="1 2">PFYN01</strain>
    </source>
</reference>
<evidence type="ECO:0000313" key="2">
    <source>
        <dbReference type="Proteomes" id="UP000272492"/>
    </source>
</evidence>
<organism evidence="1 2">
    <name type="scientific">Bacillus albus</name>
    <dbReference type="NCBI Taxonomy" id="2026189"/>
    <lineage>
        <taxon>Bacteria</taxon>
        <taxon>Bacillati</taxon>
        <taxon>Bacillota</taxon>
        <taxon>Bacilli</taxon>
        <taxon>Bacillales</taxon>
        <taxon>Bacillaceae</taxon>
        <taxon>Bacillus</taxon>
        <taxon>Bacillus cereus group</taxon>
    </lineage>
</organism>
<evidence type="ECO:0000313" key="1">
    <source>
        <dbReference type="EMBL" id="AZQ47342.1"/>
    </source>
</evidence>
<accession>A0ABN5U881</accession>
<protein>
    <submittedName>
        <fullName evidence="1">Uncharacterized protein</fullName>
    </submittedName>
</protein>
<dbReference type="EMBL" id="CP034548">
    <property type="protein sequence ID" value="AZQ47342.1"/>
    <property type="molecule type" value="Genomic_DNA"/>
</dbReference>
<keyword evidence="2" id="KW-1185">Reference proteome</keyword>
<dbReference type="Proteomes" id="UP000272492">
    <property type="component" value="Chromosome"/>
</dbReference>
<sequence>MNDTKINIIYEDFDKENIIVFFFFFLKKNGRNMCLTFGLYEFENEMDYWDMPTKLKKYNGKMGFIFDKNINRIDLEMEIARFIKHNDLNKLDF</sequence>